<organism evidence="2 3">
    <name type="scientific">Kribbella italica</name>
    <dbReference type="NCBI Taxonomy" id="1540520"/>
    <lineage>
        <taxon>Bacteria</taxon>
        <taxon>Bacillati</taxon>
        <taxon>Actinomycetota</taxon>
        <taxon>Actinomycetes</taxon>
        <taxon>Propionibacteriales</taxon>
        <taxon>Kribbellaceae</taxon>
        <taxon>Kribbella</taxon>
    </lineage>
</organism>
<protein>
    <submittedName>
        <fullName evidence="2">Nucleoside-diphosphate-sugar epimerase</fullName>
    </submittedName>
</protein>
<dbReference type="RefSeq" id="WP_184795019.1">
    <property type="nucleotide sequence ID" value="NZ_JACHMY010000001.1"/>
</dbReference>
<keyword evidence="3" id="KW-1185">Reference proteome</keyword>
<dbReference type="GO" id="GO:0004029">
    <property type="term" value="F:aldehyde dehydrogenase (NAD+) activity"/>
    <property type="evidence" value="ECO:0007669"/>
    <property type="project" value="TreeGrafter"/>
</dbReference>
<accession>A0A7W9J4B3</accession>
<dbReference type="PANTHER" id="PTHR48079">
    <property type="entry name" value="PROTEIN YEEZ"/>
    <property type="match status" value="1"/>
</dbReference>
<gene>
    <name evidence="2" type="ORF">HDA39_002088</name>
</gene>
<dbReference type="AlphaFoldDB" id="A0A7W9J4B3"/>
<evidence type="ECO:0000313" key="3">
    <source>
        <dbReference type="Proteomes" id="UP000549971"/>
    </source>
</evidence>
<dbReference type="EMBL" id="JACHMY010000001">
    <property type="protein sequence ID" value="MBB5835354.1"/>
    <property type="molecule type" value="Genomic_DNA"/>
</dbReference>
<comment type="caution">
    <text evidence="2">The sequence shown here is derived from an EMBL/GenBank/DDBJ whole genome shotgun (WGS) entry which is preliminary data.</text>
</comment>
<name>A0A7W9J4B3_9ACTN</name>
<dbReference type="InterPro" id="IPR051783">
    <property type="entry name" value="NAD(P)-dependent_oxidoreduct"/>
</dbReference>
<feature type="domain" description="NAD-dependent epimerase/dehydratase" evidence="1">
    <location>
        <begin position="3"/>
        <end position="214"/>
    </location>
</feature>
<dbReference type="SUPFAM" id="SSF51735">
    <property type="entry name" value="NAD(P)-binding Rossmann-fold domains"/>
    <property type="match status" value="1"/>
</dbReference>
<dbReference type="Proteomes" id="UP000549971">
    <property type="component" value="Unassembled WGS sequence"/>
</dbReference>
<dbReference type="InterPro" id="IPR001509">
    <property type="entry name" value="Epimerase_deHydtase"/>
</dbReference>
<proteinExistence type="predicted"/>
<dbReference type="CDD" id="cd05262">
    <property type="entry name" value="SDR_a7"/>
    <property type="match status" value="1"/>
</dbReference>
<dbReference type="InterPro" id="IPR036291">
    <property type="entry name" value="NAD(P)-bd_dom_sf"/>
</dbReference>
<dbReference type="GO" id="GO:0005737">
    <property type="term" value="C:cytoplasm"/>
    <property type="evidence" value="ECO:0007669"/>
    <property type="project" value="TreeGrafter"/>
</dbReference>
<sequence>MRVFITGATGHLGSALVPELLQHDHEVIGLARSDDSADRLTKWGADVVRGELGDLDTISSTAAAADGVIHLAFRHDAMQVGDMTGAADSDLAAIRAIAETLEGTGKPFVGTSGTGLVAAAGLDHPGTEDDTLAGGYRIDAENFVVDLAAKGIRSSVVRLPIVHGPLDTGFLTSLVEFARRNGFSAYIGDGTNRWSSVHTNDAARLYRLALEKAPAGSRLHAVHDGGVALRQIAEAIGRGLDLPARSITADQAPEYVGYLAHFAAIDNPTTATRTRELLDWQPTEIGLLEDLALGHYFRQG</sequence>
<dbReference type="Pfam" id="PF01370">
    <property type="entry name" value="Epimerase"/>
    <property type="match status" value="1"/>
</dbReference>
<dbReference type="Gene3D" id="3.40.50.720">
    <property type="entry name" value="NAD(P)-binding Rossmann-like Domain"/>
    <property type="match status" value="1"/>
</dbReference>
<dbReference type="PANTHER" id="PTHR48079:SF6">
    <property type="entry name" value="NAD(P)-BINDING DOMAIN-CONTAINING PROTEIN-RELATED"/>
    <property type="match status" value="1"/>
</dbReference>
<evidence type="ECO:0000259" key="1">
    <source>
        <dbReference type="Pfam" id="PF01370"/>
    </source>
</evidence>
<reference evidence="2 3" key="1">
    <citation type="submission" date="2020-08" db="EMBL/GenBank/DDBJ databases">
        <title>Sequencing the genomes of 1000 actinobacteria strains.</title>
        <authorList>
            <person name="Klenk H.-P."/>
        </authorList>
    </citation>
    <scope>NUCLEOTIDE SEQUENCE [LARGE SCALE GENOMIC DNA]</scope>
    <source>
        <strain evidence="2 3">DSM 28967</strain>
    </source>
</reference>
<evidence type="ECO:0000313" key="2">
    <source>
        <dbReference type="EMBL" id="MBB5835354.1"/>
    </source>
</evidence>